<dbReference type="EMBL" id="AWUE01020197">
    <property type="protein sequence ID" value="OMO69523.1"/>
    <property type="molecule type" value="Genomic_DNA"/>
</dbReference>
<protein>
    <recommendedName>
        <fullName evidence="1">F-box associated beta-propeller type 1 domain-containing protein</fullName>
    </recommendedName>
</protein>
<proteinExistence type="predicted"/>
<gene>
    <name evidence="2" type="ORF">COLO4_29019</name>
</gene>
<evidence type="ECO:0000259" key="1">
    <source>
        <dbReference type="Pfam" id="PF07734"/>
    </source>
</evidence>
<dbReference type="NCBIfam" id="TIGR01640">
    <property type="entry name" value="F_box_assoc_1"/>
    <property type="match status" value="1"/>
</dbReference>
<name>A0A1R3HGU9_9ROSI</name>
<dbReference type="InterPro" id="IPR050796">
    <property type="entry name" value="SCF_F-box_component"/>
</dbReference>
<accession>A0A1R3HGU9</accession>
<dbReference type="InterPro" id="IPR017451">
    <property type="entry name" value="F-box-assoc_interact_dom"/>
</dbReference>
<comment type="caution">
    <text evidence="2">The sequence shown here is derived from an EMBL/GenBank/DDBJ whole genome shotgun (WGS) entry which is preliminary data.</text>
</comment>
<evidence type="ECO:0000313" key="2">
    <source>
        <dbReference type="EMBL" id="OMO69523.1"/>
    </source>
</evidence>
<dbReference type="OrthoDB" id="1867629at2759"/>
<dbReference type="Pfam" id="PF07734">
    <property type="entry name" value="FBA_1"/>
    <property type="match status" value="1"/>
</dbReference>
<sequence>MQVLKSLISSPYFIDRHYDGCTANVARCLEVLGKPTYAKPLSWCRGLLLLGVKCSYFKLLLWNPSTREYKHVSNPPYSYDYDYSRVTASALGYDFRVESHKIVLITKNGRYSKHIEVYDLKENLWTFIDLDKNYEDAKYKHPITVNGAPHWVIVHRDFEDYGNGHVYLAVEYFDFSMNNASLVDEGDGCFAIYNGKDRGSQLKFQAGVKLTYHNRAFAFVESLISLETEKIEEVRQEEYCPKV</sequence>
<dbReference type="Proteomes" id="UP000187203">
    <property type="component" value="Unassembled WGS sequence"/>
</dbReference>
<dbReference type="AlphaFoldDB" id="A0A1R3HGU9"/>
<feature type="domain" description="F-box associated beta-propeller type 1" evidence="1">
    <location>
        <begin position="43"/>
        <end position="179"/>
    </location>
</feature>
<organism evidence="2 3">
    <name type="scientific">Corchorus olitorius</name>
    <dbReference type="NCBI Taxonomy" id="93759"/>
    <lineage>
        <taxon>Eukaryota</taxon>
        <taxon>Viridiplantae</taxon>
        <taxon>Streptophyta</taxon>
        <taxon>Embryophyta</taxon>
        <taxon>Tracheophyta</taxon>
        <taxon>Spermatophyta</taxon>
        <taxon>Magnoliopsida</taxon>
        <taxon>eudicotyledons</taxon>
        <taxon>Gunneridae</taxon>
        <taxon>Pentapetalae</taxon>
        <taxon>rosids</taxon>
        <taxon>malvids</taxon>
        <taxon>Malvales</taxon>
        <taxon>Malvaceae</taxon>
        <taxon>Grewioideae</taxon>
        <taxon>Apeibeae</taxon>
        <taxon>Corchorus</taxon>
    </lineage>
</organism>
<evidence type="ECO:0000313" key="3">
    <source>
        <dbReference type="Proteomes" id="UP000187203"/>
    </source>
</evidence>
<dbReference type="InterPro" id="IPR006527">
    <property type="entry name" value="F-box-assoc_dom_typ1"/>
</dbReference>
<keyword evidence="3" id="KW-1185">Reference proteome</keyword>
<dbReference type="PANTHER" id="PTHR31672:SF13">
    <property type="entry name" value="F-BOX PROTEIN CPR30-LIKE"/>
    <property type="match status" value="1"/>
</dbReference>
<dbReference type="PANTHER" id="PTHR31672">
    <property type="entry name" value="BNACNNG10540D PROTEIN"/>
    <property type="match status" value="1"/>
</dbReference>
<reference evidence="3" key="1">
    <citation type="submission" date="2013-09" db="EMBL/GenBank/DDBJ databases">
        <title>Corchorus olitorius genome sequencing.</title>
        <authorList>
            <person name="Alam M."/>
            <person name="Haque M.S."/>
            <person name="Islam M.S."/>
            <person name="Emdad E.M."/>
            <person name="Islam M.M."/>
            <person name="Ahmed B."/>
            <person name="Halim A."/>
            <person name="Hossen Q.M.M."/>
            <person name="Hossain M.Z."/>
            <person name="Ahmed R."/>
            <person name="Khan M.M."/>
            <person name="Islam R."/>
            <person name="Rashid M.M."/>
            <person name="Khan S.A."/>
            <person name="Rahman M.S."/>
            <person name="Alam M."/>
            <person name="Yahiya A.S."/>
            <person name="Khan M.S."/>
            <person name="Azam M.S."/>
            <person name="Haque T."/>
            <person name="Lashkar M.Z.H."/>
            <person name="Akhand A.I."/>
            <person name="Morshed G."/>
            <person name="Roy S."/>
            <person name="Uddin K.S."/>
            <person name="Rabeya T."/>
            <person name="Hossain A.S."/>
            <person name="Chowdhury A."/>
            <person name="Snigdha A.R."/>
            <person name="Mortoza M.S."/>
            <person name="Matin S.A."/>
            <person name="Hoque S.M.E."/>
            <person name="Islam M.K."/>
            <person name="Roy D.K."/>
            <person name="Haider R."/>
            <person name="Moosa M.M."/>
            <person name="Elias S.M."/>
            <person name="Hasan A.M."/>
            <person name="Jahan S."/>
            <person name="Shafiuddin M."/>
            <person name="Mahmood N."/>
            <person name="Shommy N.S."/>
        </authorList>
    </citation>
    <scope>NUCLEOTIDE SEQUENCE [LARGE SCALE GENOMIC DNA]</scope>
    <source>
        <strain evidence="3">cv. O-4</strain>
    </source>
</reference>